<name>A0A4Y7KQV8_PAPSO</name>
<accession>A0A4Y7KQV8</accession>
<dbReference type="Proteomes" id="UP000316621">
    <property type="component" value="Chromosome 8"/>
</dbReference>
<feature type="non-terminal residue" evidence="1">
    <location>
        <position position="1"/>
    </location>
</feature>
<proteinExistence type="predicted"/>
<reference evidence="1 2" key="1">
    <citation type="journal article" date="2018" name="Science">
        <title>The opium poppy genome and morphinan production.</title>
        <authorList>
            <person name="Guo L."/>
            <person name="Winzer T."/>
            <person name="Yang X."/>
            <person name="Li Y."/>
            <person name="Ning Z."/>
            <person name="He Z."/>
            <person name="Teodor R."/>
            <person name="Lu Y."/>
            <person name="Bowser T.A."/>
            <person name="Graham I.A."/>
            <person name="Ye K."/>
        </authorList>
    </citation>
    <scope>NUCLEOTIDE SEQUENCE [LARGE SCALE GENOMIC DNA]</scope>
    <source>
        <strain evidence="2">cv. HN1</strain>
        <tissue evidence="1">Leaves</tissue>
    </source>
</reference>
<dbReference type="EMBL" id="CM010722">
    <property type="protein sequence ID" value="RZC75724.1"/>
    <property type="molecule type" value="Genomic_DNA"/>
</dbReference>
<protein>
    <submittedName>
        <fullName evidence="1">Uncharacterized protein</fullName>
    </submittedName>
</protein>
<gene>
    <name evidence="1" type="ORF">C5167_051204</name>
</gene>
<dbReference type="AlphaFoldDB" id="A0A4Y7KQV8"/>
<dbReference type="Gramene" id="RZC75724">
    <property type="protein sequence ID" value="RZC75724"/>
    <property type="gene ID" value="C5167_051204"/>
</dbReference>
<organism evidence="1 2">
    <name type="scientific">Papaver somniferum</name>
    <name type="common">Opium poppy</name>
    <dbReference type="NCBI Taxonomy" id="3469"/>
    <lineage>
        <taxon>Eukaryota</taxon>
        <taxon>Viridiplantae</taxon>
        <taxon>Streptophyta</taxon>
        <taxon>Embryophyta</taxon>
        <taxon>Tracheophyta</taxon>
        <taxon>Spermatophyta</taxon>
        <taxon>Magnoliopsida</taxon>
        <taxon>Ranunculales</taxon>
        <taxon>Papaveraceae</taxon>
        <taxon>Papaveroideae</taxon>
        <taxon>Papaver</taxon>
    </lineage>
</organism>
<evidence type="ECO:0000313" key="2">
    <source>
        <dbReference type="Proteomes" id="UP000316621"/>
    </source>
</evidence>
<evidence type="ECO:0000313" key="1">
    <source>
        <dbReference type="EMBL" id="RZC75724.1"/>
    </source>
</evidence>
<keyword evidence="2" id="KW-1185">Reference proteome</keyword>
<sequence>YITSSSIVKALTSILSIMAPKNIAPLLVGFLCLMVLFTVSEAGNFKLISKFVKQCVIEGGFVKKLSDAIACGDCAALCSAKCPGGDFRIGFPVPDCRFLPCPPVLINSICTLVGPAKNHLTVCSCCCITQD</sequence>